<dbReference type="EMBL" id="CM007655">
    <property type="protein sequence ID" value="ONI05461.1"/>
    <property type="molecule type" value="Genomic_DNA"/>
</dbReference>
<dbReference type="AlphaFoldDB" id="A0A251P1N1"/>
<gene>
    <name evidence="1" type="ORF">PRUPE_5G008800</name>
</gene>
<accession>A0A251P1N1</accession>
<dbReference type="Pfam" id="PF07893">
    <property type="entry name" value="DUF1668"/>
    <property type="match status" value="1"/>
</dbReference>
<dbReference type="InterPro" id="IPR012871">
    <property type="entry name" value="DUF1668_ORYSA"/>
</dbReference>
<reference evidence="1 2" key="1">
    <citation type="journal article" date="2013" name="Nat. Genet.">
        <title>The high-quality draft genome of peach (Prunus persica) identifies unique patterns of genetic diversity, domestication and genome evolution.</title>
        <authorList>
            <consortium name="International Peach Genome Initiative"/>
            <person name="Verde I."/>
            <person name="Abbott A.G."/>
            <person name="Scalabrin S."/>
            <person name="Jung S."/>
            <person name="Shu S."/>
            <person name="Marroni F."/>
            <person name="Zhebentyayeva T."/>
            <person name="Dettori M.T."/>
            <person name="Grimwood J."/>
            <person name="Cattonaro F."/>
            <person name="Zuccolo A."/>
            <person name="Rossini L."/>
            <person name="Jenkins J."/>
            <person name="Vendramin E."/>
            <person name="Meisel L.A."/>
            <person name="Decroocq V."/>
            <person name="Sosinski B."/>
            <person name="Prochnik S."/>
            <person name="Mitros T."/>
            <person name="Policriti A."/>
            <person name="Cipriani G."/>
            <person name="Dondini L."/>
            <person name="Ficklin S."/>
            <person name="Goodstein D.M."/>
            <person name="Xuan P."/>
            <person name="Del Fabbro C."/>
            <person name="Aramini V."/>
            <person name="Copetti D."/>
            <person name="Gonzalez S."/>
            <person name="Horner D.S."/>
            <person name="Falchi R."/>
            <person name="Lucas S."/>
            <person name="Mica E."/>
            <person name="Maldonado J."/>
            <person name="Lazzari B."/>
            <person name="Bielenberg D."/>
            <person name="Pirona R."/>
            <person name="Miculan M."/>
            <person name="Barakat A."/>
            <person name="Testolin R."/>
            <person name="Stella A."/>
            <person name="Tartarini S."/>
            <person name="Tonutti P."/>
            <person name="Arus P."/>
            <person name="Orellana A."/>
            <person name="Wells C."/>
            <person name="Main D."/>
            <person name="Vizzotto G."/>
            <person name="Silva H."/>
            <person name="Salamini F."/>
            <person name="Schmutz J."/>
            <person name="Morgante M."/>
            <person name="Rokhsar D.S."/>
        </authorList>
    </citation>
    <scope>NUCLEOTIDE SEQUENCE [LARGE SCALE GENOMIC DNA]</scope>
    <source>
        <strain evidence="2">cv. Nemared</strain>
    </source>
</reference>
<dbReference type="SUPFAM" id="SSF117281">
    <property type="entry name" value="Kelch motif"/>
    <property type="match status" value="1"/>
</dbReference>
<dbReference type="InterPro" id="IPR015915">
    <property type="entry name" value="Kelch-typ_b-propeller"/>
</dbReference>
<evidence type="ECO:0000313" key="2">
    <source>
        <dbReference type="Proteomes" id="UP000006882"/>
    </source>
</evidence>
<evidence type="ECO:0000313" key="1">
    <source>
        <dbReference type="EMBL" id="ONI05461.1"/>
    </source>
</evidence>
<evidence type="ECO:0008006" key="3">
    <source>
        <dbReference type="Google" id="ProtNLM"/>
    </source>
</evidence>
<proteinExistence type="predicted"/>
<name>A0A251P1N1_PRUPE</name>
<sequence length="124" mass="13768">MIADSKSYIVGGRFPLQPPNLEVFACEPNPDDPEGLCKSNLPALSGPKLDPFVFTIEGKIYVLATEYRGGPVEEKSLALFEVFNPISGSWKVLPNPPFIFGHRGFPNIFANDWHVWGHKILISN</sequence>
<keyword evidence="2" id="KW-1185">Reference proteome</keyword>
<dbReference type="Proteomes" id="UP000006882">
    <property type="component" value="Chromosome G5"/>
</dbReference>
<organism evidence="1 2">
    <name type="scientific">Prunus persica</name>
    <name type="common">Peach</name>
    <name type="synonym">Amygdalus persica</name>
    <dbReference type="NCBI Taxonomy" id="3760"/>
    <lineage>
        <taxon>Eukaryota</taxon>
        <taxon>Viridiplantae</taxon>
        <taxon>Streptophyta</taxon>
        <taxon>Embryophyta</taxon>
        <taxon>Tracheophyta</taxon>
        <taxon>Spermatophyta</taxon>
        <taxon>Magnoliopsida</taxon>
        <taxon>eudicotyledons</taxon>
        <taxon>Gunneridae</taxon>
        <taxon>Pentapetalae</taxon>
        <taxon>rosids</taxon>
        <taxon>fabids</taxon>
        <taxon>Rosales</taxon>
        <taxon>Rosaceae</taxon>
        <taxon>Amygdaloideae</taxon>
        <taxon>Amygdaleae</taxon>
        <taxon>Prunus</taxon>
    </lineage>
</organism>
<dbReference type="Gramene" id="ONI05461">
    <property type="protein sequence ID" value="ONI05461"/>
    <property type="gene ID" value="PRUPE_5G008800"/>
</dbReference>
<protein>
    <recommendedName>
        <fullName evidence="3">Galactose oxidase/kelch repeat superfamily protein</fullName>
    </recommendedName>
</protein>